<evidence type="ECO:0000313" key="14">
    <source>
        <dbReference type="Proteomes" id="UP000651208"/>
    </source>
</evidence>
<keyword evidence="3" id="KW-0575">Peroxidase</keyword>
<gene>
    <name evidence="13" type="ORF">FcAc13_08645</name>
</gene>
<evidence type="ECO:0000259" key="12">
    <source>
        <dbReference type="PROSITE" id="PS51352"/>
    </source>
</evidence>
<feature type="domain" description="Thioredoxin" evidence="12">
    <location>
        <begin position="43"/>
        <end position="211"/>
    </location>
</feature>
<evidence type="ECO:0000256" key="10">
    <source>
        <dbReference type="ARBA" id="ARBA00042639"/>
    </source>
</evidence>
<dbReference type="InterPro" id="IPR036249">
    <property type="entry name" value="Thioredoxin-like_sf"/>
</dbReference>
<dbReference type="EMBL" id="JABURY010000018">
    <property type="protein sequence ID" value="MBC9131375.1"/>
    <property type="molecule type" value="Genomic_DNA"/>
</dbReference>
<protein>
    <recommendedName>
        <fullName evidence="2">thioredoxin-dependent peroxiredoxin</fullName>
        <ecNumber evidence="2">1.11.1.24</ecNumber>
    </recommendedName>
    <alternativeName>
        <fullName evidence="8">Thioredoxin peroxidase</fullName>
    </alternativeName>
    <alternativeName>
        <fullName evidence="10">Thioredoxin-dependent peroxiredoxin Bcp</fullName>
    </alternativeName>
</protein>
<dbReference type="EC" id="1.11.1.24" evidence="2"/>
<keyword evidence="5" id="KW-0560">Oxidoreductase</keyword>
<evidence type="ECO:0000256" key="1">
    <source>
        <dbReference type="ARBA" id="ARBA00003330"/>
    </source>
</evidence>
<evidence type="ECO:0000256" key="5">
    <source>
        <dbReference type="ARBA" id="ARBA00023002"/>
    </source>
</evidence>
<dbReference type="PROSITE" id="PS51352">
    <property type="entry name" value="THIOREDOXIN_2"/>
    <property type="match status" value="1"/>
</dbReference>
<dbReference type="SUPFAM" id="SSF52833">
    <property type="entry name" value="Thioredoxin-like"/>
    <property type="match status" value="1"/>
</dbReference>
<dbReference type="InterPro" id="IPR013766">
    <property type="entry name" value="Thioredoxin_domain"/>
</dbReference>
<evidence type="ECO:0000256" key="3">
    <source>
        <dbReference type="ARBA" id="ARBA00022559"/>
    </source>
</evidence>
<proteinExistence type="inferred from homology"/>
<evidence type="ECO:0000256" key="11">
    <source>
        <dbReference type="ARBA" id="ARBA00049091"/>
    </source>
</evidence>
<name>A0ABR7QZ20_9GAMM</name>
<dbReference type="PANTHER" id="PTHR42801:SF7">
    <property type="entry name" value="SLL1159 PROTEIN"/>
    <property type="match status" value="1"/>
</dbReference>
<evidence type="ECO:0000256" key="2">
    <source>
        <dbReference type="ARBA" id="ARBA00013017"/>
    </source>
</evidence>
<comment type="catalytic activity">
    <reaction evidence="11">
        <text>a hydroperoxide + [thioredoxin]-dithiol = an alcohol + [thioredoxin]-disulfide + H2O</text>
        <dbReference type="Rhea" id="RHEA:62620"/>
        <dbReference type="Rhea" id="RHEA-COMP:10698"/>
        <dbReference type="Rhea" id="RHEA-COMP:10700"/>
        <dbReference type="ChEBI" id="CHEBI:15377"/>
        <dbReference type="ChEBI" id="CHEBI:29950"/>
        <dbReference type="ChEBI" id="CHEBI:30879"/>
        <dbReference type="ChEBI" id="CHEBI:35924"/>
        <dbReference type="ChEBI" id="CHEBI:50058"/>
        <dbReference type="EC" id="1.11.1.24"/>
    </reaction>
</comment>
<comment type="function">
    <text evidence="1">Thiol-specific peroxidase that catalyzes the reduction of hydrogen peroxide and organic hydroperoxides to water and alcohols, respectively. Plays a role in cell protection against oxidative stress by detoxifying peroxides and as sensor of hydrogen peroxide-mediated signaling events.</text>
</comment>
<comment type="caution">
    <text evidence="13">The sequence shown here is derived from an EMBL/GenBank/DDBJ whole genome shotgun (WGS) entry which is preliminary data.</text>
</comment>
<evidence type="ECO:0000256" key="4">
    <source>
        <dbReference type="ARBA" id="ARBA00022862"/>
    </source>
</evidence>
<dbReference type="CDD" id="cd02970">
    <property type="entry name" value="PRX_like2"/>
    <property type="match status" value="1"/>
</dbReference>
<keyword evidence="4" id="KW-0049">Antioxidant</keyword>
<dbReference type="InterPro" id="IPR050924">
    <property type="entry name" value="Peroxiredoxin_BCP/PrxQ"/>
</dbReference>
<dbReference type="Pfam" id="PF00578">
    <property type="entry name" value="AhpC-TSA"/>
    <property type="match status" value="1"/>
</dbReference>
<keyword evidence="7" id="KW-0676">Redox-active center</keyword>
<keyword evidence="6" id="KW-1015">Disulfide bond</keyword>
<evidence type="ECO:0000256" key="7">
    <source>
        <dbReference type="ARBA" id="ARBA00023284"/>
    </source>
</evidence>
<evidence type="ECO:0000256" key="8">
    <source>
        <dbReference type="ARBA" id="ARBA00032824"/>
    </source>
</evidence>
<sequence length="211" mass="24171">MKLNEKLQLIQKEMAQNVPVDILNALRQSLQNLIEQNLEHHALKVGDIAPDFTLPDAEGLPVSLYDVLQDNAVILSFFRGNWCPFCMAELAHYQEAINNNLIDSTTVIAITPQTIRFNHDITIQNNLDFRILSDKGNEIADKYGLAYILQENIRKIYKNLGADLELFNDDKSHKLPIPATYFIDKNKKIIFSSVSTNYMERVDICDITFQK</sequence>
<dbReference type="Proteomes" id="UP000651208">
    <property type="component" value="Unassembled WGS sequence"/>
</dbReference>
<dbReference type="InterPro" id="IPR000866">
    <property type="entry name" value="AhpC/TSA"/>
</dbReference>
<dbReference type="PANTHER" id="PTHR42801">
    <property type="entry name" value="THIOREDOXIN-DEPENDENT PEROXIDE REDUCTASE"/>
    <property type="match status" value="1"/>
</dbReference>
<comment type="similarity">
    <text evidence="9">Belongs to the peroxiredoxin family. BCP/PrxQ subfamily.</text>
</comment>
<organism evidence="13 14">
    <name type="scientific">Frischella japonica</name>
    <dbReference type="NCBI Taxonomy" id="2741544"/>
    <lineage>
        <taxon>Bacteria</taxon>
        <taxon>Pseudomonadati</taxon>
        <taxon>Pseudomonadota</taxon>
        <taxon>Gammaproteobacteria</taxon>
        <taxon>Orbales</taxon>
        <taxon>Orbaceae</taxon>
        <taxon>Frischella</taxon>
    </lineage>
</organism>
<keyword evidence="14" id="KW-1185">Reference proteome</keyword>
<accession>A0ABR7QZ20</accession>
<evidence type="ECO:0000256" key="6">
    <source>
        <dbReference type="ARBA" id="ARBA00023157"/>
    </source>
</evidence>
<reference evidence="13 14" key="1">
    <citation type="submission" date="2020-06" db="EMBL/GenBank/DDBJ databases">
        <title>Frischella cerana isolated from Apis cerana gut homogenate.</title>
        <authorList>
            <person name="Wolter L.A."/>
            <person name="Suenami S."/>
            <person name="Miyazaki R."/>
        </authorList>
    </citation>
    <scope>NUCLEOTIDE SEQUENCE [LARGE SCALE GENOMIC DNA]</scope>
    <source>
        <strain evidence="13 14">Ac13</strain>
    </source>
</reference>
<dbReference type="RefSeq" id="WP_187755821.1">
    <property type="nucleotide sequence ID" value="NZ_JABURY010000018.1"/>
</dbReference>
<evidence type="ECO:0000256" key="9">
    <source>
        <dbReference type="ARBA" id="ARBA00038489"/>
    </source>
</evidence>
<evidence type="ECO:0000313" key="13">
    <source>
        <dbReference type="EMBL" id="MBC9131375.1"/>
    </source>
</evidence>
<dbReference type="Gene3D" id="3.40.30.10">
    <property type="entry name" value="Glutaredoxin"/>
    <property type="match status" value="1"/>
</dbReference>